<dbReference type="AlphaFoldDB" id="A0A0F3LMF9"/>
<dbReference type="SUPFAM" id="SSF54975">
    <property type="entry name" value="Acylphosphatase/BLUF domain-like"/>
    <property type="match status" value="1"/>
</dbReference>
<dbReference type="STRING" id="756892.GCA_001922645_01017"/>
<dbReference type="PROSITE" id="PS00151">
    <property type="entry name" value="ACYLPHOSPHATASE_2"/>
    <property type="match status" value="1"/>
</dbReference>
<keyword evidence="5" id="KW-0378">Hydrolase</keyword>
<evidence type="ECO:0000313" key="10">
    <source>
        <dbReference type="Proteomes" id="UP000503440"/>
    </source>
</evidence>
<dbReference type="GeneID" id="69465690"/>
<dbReference type="InterPro" id="IPR020456">
    <property type="entry name" value="Acylphosphatase"/>
</dbReference>
<organism evidence="8 11">
    <name type="scientific">Acinetobacter indicus</name>
    <dbReference type="NCBI Taxonomy" id="756892"/>
    <lineage>
        <taxon>Bacteria</taxon>
        <taxon>Pseudomonadati</taxon>
        <taxon>Pseudomonadota</taxon>
        <taxon>Gammaproteobacteria</taxon>
        <taxon>Moraxellales</taxon>
        <taxon>Moraxellaceae</taxon>
        <taxon>Acinetobacter</taxon>
    </lineage>
</organism>
<accession>A0A0F3LMF9</accession>
<dbReference type="InterPro" id="IPR001792">
    <property type="entry name" value="Acylphosphatase-like_dom"/>
</dbReference>
<evidence type="ECO:0000256" key="3">
    <source>
        <dbReference type="ARBA" id="ARBA00015991"/>
    </source>
</evidence>
<dbReference type="EMBL" id="CP044455">
    <property type="protein sequence ID" value="QIC70426.1"/>
    <property type="molecule type" value="Genomic_DNA"/>
</dbReference>
<dbReference type="Proteomes" id="UP000503440">
    <property type="component" value="Chromosome"/>
</dbReference>
<name>A0A0F3LMF9_9GAMM</name>
<evidence type="ECO:0000256" key="2">
    <source>
        <dbReference type="ARBA" id="ARBA00012150"/>
    </source>
</evidence>
<dbReference type="PANTHER" id="PTHR47268">
    <property type="entry name" value="ACYLPHOSPHATASE"/>
    <property type="match status" value="1"/>
</dbReference>
<evidence type="ECO:0000256" key="1">
    <source>
        <dbReference type="ARBA" id="ARBA00005614"/>
    </source>
</evidence>
<sequence>MQALKIIIQGNVQGVGYRRWFEQQAQELQLTGYVKNLDNGDVEAEIIGEEMQIQEILKRSLVGPLRAQVTKIERIPFDPAEREYTHFQMIR</sequence>
<evidence type="ECO:0000313" key="11">
    <source>
        <dbReference type="Proteomes" id="UP001284654"/>
    </source>
</evidence>
<feature type="active site" evidence="5">
    <location>
        <position position="36"/>
    </location>
</feature>
<comment type="similarity">
    <text evidence="1 6">Belongs to the acylphosphatase family.</text>
</comment>
<proteinExistence type="inferred from homology"/>
<dbReference type="PROSITE" id="PS51160">
    <property type="entry name" value="ACYLPHOSPHATASE_3"/>
    <property type="match status" value="1"/>
</dbReference>
<dbReference type="InterPro" id="IPR036046">
    <property type="entry name" value="Acylphosphatase-like_dom_sf"/>
</dbReference>
<evidence type="ECO:0000313" key="9">
    <source>
        <dbReference type="EMBL" id="QIC70426.1"/>
    </source>
</evidence>
<dbReference type="EC" id="3.6.1.7" evidence="2 5"/>
<dbReference type="PANTHER" id="PTHR47268:SF4">
    <property type="entry name" value="ACYLPHOSPHATASE"/>
    <property type="match status" value="1"/>
</dbReference>
<dbReference type="KEGG" id="aid:CTZ23_08270"/>
<evidence type="ECO:0000259" key="7">
    <source>
        <dbReference type="PROSITE" id="PS51160"/>
    </source>
</evidence>
<evidence type="ECO:0000256" key="6">
    <source>
        <dbReference type="RuleBase" id="RU004168"/>
    </source>
</evidence>
<reference evidence="8" key="2">
    <citation type="submission" date="2023-10" db="EMBL/GenBank/DDBJ databases">
        <authorList>
            <person name="Sykes E.M.E."/>
            <person name="Khan I.U.H."/>
            <person name="Kumar A."/>
        </authorList>
    </citation>
    <scope>NUCLEOTIDE SEQUENCE</scope>
    <source>
        <strain evidence="8">IK5</strain>
    </source>
</reference>
<evidence type="ECO:0000256" key="4">
    <source>
        <dbReference type="ARBA" id="ARBA00047645"/>
    </source>
</evidence>
<dbReference type="Pfam" id="PF00708">
    <property type="entry name" value="Acylphosphatase"/>
    <property type="match status" value="1"/>
</dbReference>
<dbReference type="EMBL" id="JAWJYY010000001">
    <property type="protein sequence ID" value="MDV4315459.1"/>
    <property type="molecule type" value="Genomic_DNA"/>
</dbReference>
<dbReference type="Proteomes" id="UP001284654">
    <property type="component" value="Unassembled WGS sequence"/>
</dbReference>
<evidence type="ECO:0000256" key="5">
    <source>
        <dbReference type="PROSITE-ProRule" id="PRU00520"/>
    </source>
</evidence>
<comment type="catalytic activity">
    <reaction evidence="4 5">
        <text>an acyl phosphate + H2O = a carboxylate + phosphate + H(+)</text>
        <dbReference type="Rhea" id="RHEA:14965"/>
        <dbReference type="ChEBI" id="CHEBI:15377"/>
        <dbReference type="ChEBI" id="CHEBI:15378"/>
        <dbReference type="ChEBI" id="CHEBI:29067"/>
        <dbReference type="ChEBI" id="CHEBI:43474"/>
        <dbReference type="ChEBI" id="CHEBI:59918"/>
        <dbReference type="EC" id="3.6.1.7"/>
    </reaction>
</comment>
<gene>
    <name evidence="9" type="ORF">FSC09_08340</name>
    <name evidence="8" type="ORF">MSG88_06720</name>
</gene>
<dbReference type="Gene3D" id="3.30.70.100">
    <property type="match status" value="1"/>
</dbReference>
<protein>
    <recommendedName>
        <fullName evidence="3 5">acylphosphatase</fullName>
        <ecNumber evidence="2 5">3.6.1.7</ecNumber>
    </recommendedName>
</protein>
<reference evidence="9 10" key="1">
    <citation type="submission" date="2019-09" db="EMBL/GenBank/DDBJ databases">
        <title>Non-baumannii Acinetobacter spp. carrying blaNDM-1 isolated in China.</title>
        <authorList>
            <person name="Cui C."/>
            <person name="Chen C."/>
            <person name="Sun J."/>
            <person name="Liu Y."/>
        </authorList>
    </citation>
    <scope>NUCLEOTIDE SEQUENCE [LARGE SCALE GENOMIC DNA]</scope>
    <source>
        <strain evidence="9 10">B18</strain>
    </source>
</reference>
<dbReference type="InterPro" id="IPR017968">
    <property type="entry name" value="Acylphosphatase_CS"/>
</dbReference>
<evidence type="ECO:0000313" key="8">
    <source>
        <dbReference type="EMBL" id="MDV4315459.1"/>
    </source>
</evidence>
<dbReference type="RefSeq" id="WP_005177399.1">
    <property type="nucleotide sequence ID" value="NZ_CP024620.2"/>
</dbReference>
<feature type="active site" evidence="5">
    <location>
        <position position="18"/>
    </location>
</feature>
<dbReference type="GO" id="GO:0003998">
    <property type="term" value="F:acylphosphatase activity"/>
    <property type="evidence" value="ECO:0007669"/>
    <property type="project" value="UniProtKB-EC"/>
</dbReference>
<feature type="domain" description="Acylphosphatase-like" evidence="7">
    <location>
        <begin position="3"/>
        <end position="91"/>
    </location>
</feature>